<evidence type="ECO:0000256" key="4">
    <source>
        <dbReference type="PROSITE-ProRule" id="PRU01248"/>
    </source>
</evidence>
<accession>A0ABW6VJH7</accession>
<keyword evidence="9" id="KW-1185">Reference proteome</keyword>
<evidence type="ECO:0000256" key="2">
    <source>
        <dbReference type="ARBA" id="ARBA00023125"/>
    </source>
</evidence>
<evidence type="ECO:0000313" key="8">
    <source>
        <dbReference type="EMBL" id="MFF4779380.1"/>
    </source>
</evidence>
<comment type="similarity">
    <text evidence="1">Belongs to the 'phage' integrase family.</text>
</comment>
<dbReference type="RefSeq" id="WP_387348116.1">
    <property type="nucleotide sequence ID" value="NZ_JBIAXI010000049.1"/>
</dbReference>
<evidence type="ECO:0000256" key="3">
    <source>
        <dbReference type="ARBA" id="ARBA00023172"/>
    </source>
</evidence>
<dbReference type="Pfam" id="PF00589">
    <property type="entry name" value="Phage_integrase"/>
    <property type="match status" value="1"/>
</dbReference>
<dbReference type="Gene3D" id="1.10.443.10">
    <property type="entry name" value="Intergrase catalytic core"/>
    <property type="match status" value="1"/>
</dbReference>
<dbReference type="EMBL" id="JBIAXI010000049">
    <property type="protein sequence ID" value="MFF4779380.1"/>
    <property type="molecule type" value="Genomic_DNA"/>
</dbReference>
<organism evidence="8 9">
    <name type="scientific">Microtetraspora fusca</name>
    <dbReference type="NCBI Taxonomy" id="1997"/>
    <lineage>
        <taxon>Bacteria</taxon>
        <taxon>Bacillati</taxon>
        <taxon>Actinomycetota</taxon>
        <taxon>Actinomycetes</taxon>
        <taxon>Streptosporangiales</taxon>
        <taxon>Streptosporangiaceae</taxon>
        <taxon>Microtetraspora</taxon>
    </lineage>
</organism>
<evidence type="ECO:0000259" key="6">
    <source>
        <dbReference type="PROSITE" id="PS51898"/>
    </source>
</evidence>
<dbReference type="CDD" id="cd01189">
    <property type="entry name" value="INT_ICEBs1_C_like"/>
    <property type="match status" value="1"/>
</dbReference>
<reference evidence="8 9" key="1">
    <citation type="submission" date="2024-10" db="EMBL/GenBank/DDBJ databases">
        <title>The Natural Products Discovery Center: Release of the First 8490 Sequenced Strains for Exploring Actinobacteria Biosynthetic Diversity.</title>
        <authorList>
            <person name="Kalkreuter E."/>
            <person name="Kautsar S.A."/>
            <person name="Yang D."/>
            <person name="Bader C.D."/>
            <person name="Teijaro C.N."/>
            <person name="Fluegel L."/>
            <person name="Davis C.M."/>
            <person name="Simpson J.R."/>
            <person name="Lauterbach L."/>
            <person name="Steele A.D."/>
            <person name="Gui C."/>
            <person name="Meng S."/>
            <person name="Li G."/>
            <person name="Viehrig K."/>
            <person name="Ye F."/>
            <person name="Su P."/>
            <person name="Kiefer A.F."/>
            <person name="Nichols A."/>
            <person name="Cepeda A.J."/>
            <person name="Yan W."/>
            <person name="Fan B."/>
            <person name="Jiang Y."/>
            <person name="Adhikari A."/>
            <person name="Zheng C.-J."/>
            <person name="Schuster L."/>
            <person name="Cowan T.M."/>
            <person name="Smanski M.J."/>
            <person name="Chevrette M.G."/>
            <person name="De Carvalho L.P.S."/>
            <person name="Shen B."/>
        </authorList>
    </citation>
    <scope>NUCLEOTIDE SEQUENCE [LARGE SCALE GENOMIC DNA]</scope>
    <source>
        <strain evidence="8 9">NPDC001281</strain>
    </source>
</reference>
<feature type="domain" description="Core-binding (CB)" evidence="7">
    <location>
        <begin position="86"/>
        <end position="188"/>
    </location>
</feature>
<evidence type="ECO:0000313" key="9">
    <source>
        <dbReference type="Proteomes" id="UP001602119"/>
    </source>
</evidence>
<dbReference type="SUPFAM" id="SSF56349">
    <property type="entry name" value="DNA breaking-rejoining enzymes"/>
    <property type="match status" value="1"/>
</dbReference>
<evidence type="ECO:0000256" key="1">
    <source>
        <dbReference type="ARBA" id="ARBA00008857"/>
    </source>
</evidence>
<dbReference type="PANTHER" id="PTHR30349:SF64">
    <property type="entry name" value="PROPHAGE INTEGRASE INTD-RELATED"/>
    <property type="match status" value="1"/>
</dbReference>
<sequence length="423" mass="46525">MASIEERISKAGTKSWRVAWREGGTRSGTRDGETCYDRRTAKRFKGLVEANGDRRPEGYPKGCHGMGTGERPAPQAEPTDSAPAVPTLTAVVEAYLAQNMKADARQIADYRRLYVNHVQAAIVTLPDGRRVGPLGGLPVDELDGDTIQAWVNWMRGRTYAYRGQKRHYSPKTIHNVHGAVIAPALAYALRKGLITADPCADVQLPQKPARTVSLDQVPTGEEIQQWIAIAYKASLLAGDIVSIAMGTGLRWAEITALRPCDIDLERRLLTVAGAIKEDDKSRRLYRAEYGKSATALRTIRIPASLIMVFARRTRGLDRKALIFRGARGGILSSSSWSHIHWKKVMKLAQEQATVETDPTLHKFRHAHATSLLAANVSLDTVSKRLGHKSITVTSNLYSHLSPEADQRAVDVVDQVMTGKPQTA</sequence>
<dbReference type="InterPro" id="IPR050090">
    <property type="entry name" value="Tyrosine_recombinase_XerCD"/>
</dbReference>
<keyword evidence="2 4" id="KW-0238">DNA-binding</keyword>
<name>A0ABW6VJH7_MICFU</name>
<dbReference type="PROSITE" id="PS51898">
    <property type="entry name" value="TYR_RECOMBINASE"/>
    <property type="match status" value="1"/>
</dbReference>
<keyword evidence="3" id="KW-0233">DNA recombination</keyword>
<dbReference type="InterPro" id="IPR013762">
    <property type="entry name" value="Integrase-like_cat_sf"/>
</dbReference>
<proteinExistence type="inferred from homology"/>
<evidence type="ECO:0000259" key="7">
    <source>
        <dbReference type="PROSITE" id="PS51900"/>
    </source>
</evidence>
<dbReference type="InterPro" id="IPR002104">
    <property type="entry name" value="Integrase_catalytic"/>
</dbReference>
<dbReference type="PANTHER" id="PTHR30349">
    <property type="entry name" value="PHAGE INTEGRASE-RELATED"/>
    <property type="match status" value="1"/>
</dbReference>
<feature type="region of interest" description="Disordered" evidence="5">
    <location>
        <begin position="47"/>
        <end position="82"/>
    </location>
</feature>
<feature type="domain" description="Tyr recombinase" evidence="6">
    <location>
        <begin position="213"/>
        <end position="410"/>
    </location>
</feature>
<dbReference type="Gene3D" id="1.10.150.130">
    <property type="match status" value="1"/>
</dbReference>
<protein>
    <submittedName>
        <fullName evidence="8">Tyrosine-type recombinase/integrase</fullName>
    </submittedName>
</protein>
<dbReference type="InterPro" id="IPR044068">
    <property type="entry name" value="CB"/>
</dbReference>
<comment type="caution">
    <text evidence="8">The sequence shown here is derived from an EMBL/GenBank/DDBJ whole genome shotgun (WGS) entry which is preliminary data.</text>
</comment>
<dbReference type="PROSITE" id="PS51900">
    <property type="entry name" value="CB"/>
    <property type="match status" value="1"/>
</dbReference>
<gene>
    <name evidence="8" type="ORF">ACFY05_41855</name>
</gene>
<dbReference type="InterPro" id="IPR011010">
    <property type="entry name" value="DNA_brk_join_enz"/>
</dbReference>
<evidence type="ECO:0000256" key="5">
    <source>
        <dbReference type="SAM" id="MobiDB-lite"/>
    </source>
</evidence>
<dbReference type="InterPro" id="IPR010998">
    <property type="entry name" value="Integrase_recombinase_N"/>
</dbReference>
<dbReference type="Proteomes" id="UP001602119">
    <property type="component" value="Unassembled WGS sequence"/>
</dbReference>